<evidence type="ECO:0000313" key="2">
    <source>
        <dbReference type="EMBL" id="AZA86849.1"/>
    </source>
</evidence>
<protein>
    <recommendedName>
        <fullName evidence="6">DoxX family membrane protein</fullName>
    </recommendedName>
</protein>
<organism evidence="2 4">
    <name type="scientific">Chryseobacterium shandongense</name>
    <dbReference type="NCBI Taxonomy" id="1493872"/>
    <lineage>
        <taxon>Bacteria</taxon>
        <taxon>Pseudomonadati</taxon>
        <taxon>Bacteroidota</taxon>
        <taxon>Flavobacteriia</taxon>
        <taxon>Flavobacteriales</taxon>
        <taxon>Weeksellaceae</taxon>
        <taxon>Chryseobacterium group</taxon>
        <taxon>Chryseobacterium</taxon>
    </lineage>
</organism>
<dbReference type="AlphaFoldDB" id="A0AAD0YDR5"/>
<evidence type="ECO:0008006" key="6">
    <source>
        <dbReference type="Google" id="ProtNLM"/>
    </source>
</evidence>
<proteinExistence type="predicted"/>
<name>A0AAD0YDR5_9FLAO</name>
<feature type="transmembrane region" description="Helical" evidence="1">
    <location>
        <begin position="219"/>
        <end position="238"/>
    </location>
</feature>
<feature type="transmembrane region" description="Helical" evidence="1">
    <location>
        <begin position="167"/>
        <end position="186"/>
    </location>
</feature>
<evidence type="ECO:0000313" key="3">
    <source>
        <dbReference type="EMBL" id="AZA95265.1"/>
    </source>
</evidence>
<evidence type="ECO:0000256" key="1">
    <source>
        <dbReference type="SAM" id="Phobius"/>
    </source>
</evidence>
<evidence type="ECO:0000313" key="5">
    <source>
        <dbReference type="Proteomes" id="UP000281741"/>
    </source>
</evidence>
<accession>A0AAD0YDR5</accession>
<feature type="transmembrane region" description="Helical" evidence="1">
    <location>
        <begin position="30"/>
        <end position="49"/>
    </location>
</feature>
<keyword evidence="1" id="KW-0812">Transmembrane</keyword>
<feature type="transmembrane region" description="Helical" evidence="1">
    <location>
        <begin position="69"/>
        <end position="90"/>
    </location>
</feature>
<keyword evidence="5" id="KW-1185">Reference proteome</keyword>
<feature type="transmembrane region" description="Helical" evidence="1">
    <location>
        <begin position="192"/>
        <end position="212"/>
    </location>
</feature>
<dbReference type="EMBL" id="CP033912">
    <property type="protein sequence ID" value="AZA95265.1"/>
    <property type="molecule type" value="Genomic_DNA"/>
</dbReference>
<feature type="transmembrane region" description="Helical" evidence="1">
    <location>
        <begin position="97"/>
        <end position="116"/>
    </location>
</feature>
<gene>
    <name evidence="2" type="ORF">EG349_08645</name>
    <name evidence="3" type="ORF">EG353_06695</name>
</gene>
<feature type="transmembrane region" description="Helical" evidence="1">
    <location>
        <begin position="244"/>
        <end position="263"/>
    </location>
</feature>
<dbReference type="Proteomes" id="UP000281741">
    <property type="component" value="Chromosome"/>
</dbReference>
<feature type="transmembrane region" description="Helical" evidence="1">
    <location>
        <begin position="275"/>
        <end position="295"/>
    </location>
</feature>
<dbReference type="EMBL" id="CP033915">
    <property type="protein sequence ID" value="AZA86849.1"/>
    <property type="molecule type" value="Genomic_DNA"/>
</dbReference>
<keyword evidence="1" id="KW-0472">Membrane</keyword>
<keyword evidence="1" id="KW-1133">Transmembrane helix</keyword>
<dbReference type="Proteomes" id="UP000274073">
    <property type="component" value="Chromosome"/>
</dbReference>
<evidence type="ECO:0000313" key="4">
    <source>
        <dbReference type="Proteomes" id="UP000274073"/>
    </source>
</evidence>
<reference evidence="4 5" key="1">
    <citation type="submission" date="2018-11" db="EMBL/GenBank/DDBJ databases">
        <title>Proposal to divide the Flavobacteriaceae and reorganize its genera based on Amino Acid Identity values calculated from whole genome sequences.</title>
        <authorList>
            <person name="Nicholson A.C."/>
            <person name="Gulvik C.A."/>
            <person name="Whitney A.M."/>
            <person name="Humrighouse B.W."/>
            <person name="Bell M."/>
            <person name="Holmes B."/>
            <person name="Steigerwalt A.G."/>
            <person name="Villarma A."/>
            <person name="Sheth M."/>
            <person name="Batra D."/>
            <person name="Pryor J."/>
            <person name="Bernardet J.-F."/>
            <person name="Hugo C."/>
            <person name="Kampfer P."/>
            <person name="Newman J."/>
            <person name="McQuiston J.R."/>
        </authorList>
    </citation>
    <scope>NUCLEOTIDE SEQUENCE [LARGE SCALE GENOMIC DNA]</scope>
    <source>
        <strain evidence="2 4">G0207</strain>
        <strain evidence="3 5">H5143</strain>
    </source>
</reference>
<sequence length="389" mass="46098">MFFYDAKIRLNLIFLEKTLMKEKNTSSKDINYLVRIIAMFWFLTKVWSYKTWIAERIYPVIPPIKIFEYVPGLVHQFLFVFSLLCLLSVVCFDIKRWLLIALFFSEIISCALDTVRWQPWEYMYLCFLLVVIINFFKPKNILLLGHLFLVSIYLFSGLHKFSRDFLYSVWLNMFLEDFLGFSIGFILKYKLFFLGVLVPVIEVSLALLLLFLKSKKVVSYALIVMHFGILIFIGPIGLQYNSVVWPWNLAMICILFVVYSKPIEFSYRIVIANSYWLILWFIMPVLSLCGSWYQYFSFNLYSGKEDQMYICFLDNQKEFKPFFESSDIAFCNRKPAINLQNWALKEIKSAPIPETEIYKKIAVYLKQKYGNDNVKIILYNPGTKARKEL</sequence>
<feature type="transmembrane region" description="Helical" evidence="1">
    <location>
        <begin position="122"/>
        <end position="155"/>
    </location>
</feature>